<protein>
    <submittedName>
        <fullName evidence="2">Diacyglycerol O-acyltransferase/MT1468</fullName>
    </submittedName>
</protein>
<organism evidence="2">
    <name type="scientific">Mycobacterium riyadhense</name>
    <dbReference type="NCBI Taxonomy" id="486698"/>
    <lineage>
        <taxon>Bacteria</taxon>
        <taxon>Bacillati</taxon>
        <taxon>Actinomycetota</taxon>
        <taxon>Actinomycetes</taxon>
        <taxon>Mycobacteriales</taxon>
        <taxon>Mycobacteriaceae</taxon>
        <taxon>Mycobacterium</taxon>
    </lineage>
</organism>
<dbReference type="AlphaFoldDB" id="A0A653F111"/>
<dbReference type="Pfam" id="PF06974">
    <property type="entry name" value="WS_DGAT_C"/>
    <property type="match status" value="1"/>
</dbReference>
<reference evidence="2" key="1">
    <citation type="submission" date="2019-05" db="EMBL/GenBank/DDBJ databases">
        <authorList>
            <person name="Naeem R."/>
            <person name="Antony C."/>
            <person name="Guan Q."/>
        </authorList>
    </citation>
    <scope>NUCLEOTIDE SEQUENCE</scope>
    <source>
        <strain evidence="2">2</strain>
    </source>
</reference>
<feature type="domain" description="O-acyltransferase WSD1 C-terminal" evidence="1">
    <location>
        <begin position="3"/>
        <end position="41"/>
    </location>
</feature>
<proteinExistence type="predicted"/>
<dbReference type="EMBL" id="LR589159">
    <property type="protein sequence ID" value="VTP03465.1"/>
    <property type="molecule type" value="Genomic_DNA"/>
</dbReference>
<name>A0A653F111_9MYCO</name>
<evidence type="ECO:0000259" key="1">
    <source>
        <dbReference type="Pfam" id="PF06974"/>
    </source>
</evidence>
<evidence type="ECO:0000313" key="2">
    <source>
        <dbReference type="EMBL" id="VTP03465.1"/>
    </source>
</evidence>
<gene>
    <name evidence="2" type="ORF">BIN_B_05056</name>
</gene>
<keyword evidence="2" id="KW-0808">Transferase</keyword>
<dbReference type="InterPro" id="IPR009721">
    <property type="entry name" value="O-acyltransferase_WSD1_C"/>
</dbReference>
<accession>A0A653F111</accession>
<sequence length="42" mass="4615">MDVALNIRCFSCREYLDLGLVTTPEVANDIDEMADAIEPALS</sequence>
<dbReference type="GO" id="GO:0016746">
    <property type="term" value="F:acyltransferase activity"/>
    <property type="evidence" value="ECO:0007669"/>
    <property type="project" value="UniProtKB-KW"/>
</dbReference>
<keyword evidence="2" id="KW-0012">Acyltransferase</keyword>